<name>A0A1B7XMM9_9BACT</name>
<dbReference type="RefSeq" id="WP_066851793.1">
    <property type="nucleotide sequence ID" value="NZ_JXMS01000002.1"/>
</dbReference>
<comment type="caution">
    <text evidence="1">The sequence shown here is derived from an EMBL/GenBank/DDBJ whole genome shotgun (WGS) entry which is preliminary data.</text>
</comment>
<sequence>MLSPTEHLVTNALESYIYSRKDVSTFLDHLSTYGKIYIFGGVIRDLAYNAFHHDNVVVSDIDVIIDTEDFVPPYGEHTRNSFGGYKFQLPNDTLDVWRIKDTLAVKKSIVQNKIESIPKSTVFTANSIIIEWPTGNLFQDGFFDALSQRQITFQCKDYLELYPELQALRAVTYVQKLGFTLTKDVHDFVARTVRKQTESMFRNKLKDTAKRGRSSVIKSMFNDFA</sequence>
<dbReference type="PATRIC" id="fig|1560234.3.peg.1143"/>
<dbReference type="OrthoDB" id="5510318at2"/>
<organism evidence="1 2">
    <name type="scientific">Halodesulfovibrio spirochaetisodalis</name>
    <dbReference type="NCBI Taxonomy" id="1560234"/>
    <lineage>
        <taxon>Bacteria</taxon>
        <taxon>Pseudomonadati</taxon>
        <taxon>Thermodesulfobacteriota</taxon>
        <taxon>Desulfovibrionia</taxon>
        <taxon>Desulfovibrionales</taxon>
        <taxon>Desulfovibrionaceae</taxon>
        <taxon>Halodesulfovibrio</taxon>
    </lineage>
</organism>
<accession>A0A1B7XMM9</accession>
<dbReference type="EMBL" id="JXMS01000002">
    <property type="protein sequence ID" value="OBQ56761.1"/>
    <property type="molecule type" value="Genomic_DNA"/>
</dbReference>
<evidence type="ECO:0008006" key="3">
    <source>
        <dbReference type="Google" id="ProtNLM"/>
    </source>
</evidence>
<proteinExistence type="predicted"/>
<dbReference type="STRING" id="1560234.SP90_01360"/>
<gene>
    <name evidence="1" type="ORF">SP90_01360</name>
</gene>
<dbReference type="AlphaFoldDB" id="A0A1B7XMM9"/>
<evidence type="ECO:0000313" key="2">
    <source>
        <dbReference type="Proteomes" id="UP000091979"/>
    </source>
</evidence>
<evidence type="ECO:0000313" key="1">
    <source>
        <dbReference type="EMBL" id="OBQ56761.1"/>
    </source>
</evidence>
<keyword evidence="2" id="KW-1185">Reference proteome</keyword>
<dbReference type="Proteomes" id="UP000091979">
    <property type="component" value="Unassembled WGS sequence"/>
</dbReference>
<reference evidence="1 2" key="1">
    <citation type="submission" date="2015-01" db="EMBL/GenBank/DDBJ databases">
        <title>Desulfovibrio sp. JC271 draft genome sequence.</title>
        <authorList>
            <person name="Shivani Y."/>
            <person name="Subhash Y."/>
            <person name="Sasikala C."/>
            <person name="Ramana C.V."/>
        </authorList>
    </citation>
    <scope>NUCLEOTIDE SEQUENCE [LARGE SCALE GENOMIC DNA]</scope>
    <source>
        <strain evidence="1 2">JC271</strain>
    </source>
</reference>
<protein>
    <recommendedName>
        <fullName evidence="3">Poly A polymerase head domain-containing protein</fullName>
    </recommendedName>
</protein>